<dbReference type="InterPro" id="IPR012337">
    <property type="entry name" value="RNaseH-like_sf"/>
</dbReference>
<proteinExistence type="predicted"/>
<dbReference type="PANTHER" id="PTHR47501:SF5">
    <property type="entry name" value="HAT C-TERMINAL DIMERISATION DOMAIN-CONTAINING PROTEIN"/>
    <property type="match status" value="1"/>
</dbReference>
<evidence type="ECO:0000259" key="2">
    <source>
        <dbReference type="Pfam" id="PF05699"/>
    </source>
</evidence>
<dbReference type="Pfam" id="PF05699">
    <property type="entry name" value="Dimer_Tnp_hAT"/>
    <property type="match status" value="1"/>
</dbReference>
<dbReference type="Proteomes" id="UP000475862">
    <property type="component" value="Unassembled WGS sequence"/>
</dbReference>
<evidence type="ECO:0000313" key="3">
    <source>
        <dbReference type="EMBL" id="KAE9522099.1"/>
    </source>
</evidence>
<feature type="domain" description="HAT C-terminal dimerisation" evidence="2">
    <location>
        <begin position="633"/>
        <end position="685"/>
    </location>
</feature>
<comment type="caution">
    <text evidence="3">The sequence shown here is derived from an EMBL/GenBank/DDBJ whole genome shotgun (WGS) entry which is preliminary data.</text>
</comment>
<feature type="compositionally biased region" description="Basic residues" evidence="1">
    <location>
        <begin position="1"/>
        <end position="11"/>
    </location>
</feature>
<feature type="region of interest" description="Disordered" evidence="1">
    <location>
        <begin position="1"/>
        <end position="36"/>
    </location>
</feature>
<name>A0A6G0SUV8_APHGL</name>
<dbReference type="AlphaFoldDB" id="A0A6G0SUV8"/>
<dbReference type="EMBL" id="VYZN01001605">
    <property type="protein sequence ID" value="KAE9522099.1"/>
    <property type="molecule type" value="Genomic_DNA"/>
</dbReference>
<accession>A0A6G0SUV8</accession>
<gene>
    <name evidence="3" type="ORF">AGLY_017487</name>
</gene>
<dbReference type="InterPro" id="IPR008906">
    <property type="entry name" value="HATC_C_dom"/>
</dbReference>
<dbReference type="OrthoDB" id="6583146at2759"/>
<dbReference type="SUPFAM" id="SSF140996">
    <property type="entry name" value="Hermes dimerisation domain"/>
    <property type="match status" value="1"/>
</dbReference>
<sequence length="688" mass="78274">MEKFVQKTRKRQLQDDNDSVEEVESSIVEETDEPKNNVIDTNDTKLNFNYLFENFFTVISINVKKLNAVCQNCQKVICGSTSSSGNFLSHIKLKHPGLMDKLKSCRERYKKPKNVLTQSKLCHMTSQAYNPISTKLSKEKITDLVFNYILQEMRPLSTCEKPAFKNLIKGLTNNEEIYIPDHRVIGAKLNEDYKAYVTKLTEQISMKSYICTTADIWSCNNKSYFGMTVHFIDETTFKRSSYALACRRIQGSHNYINIAKTITDILNNFCINVTKISHTVTDNASNFGKAFRVYNQQYIASNVTTDTTNDTNDLNTSIDVDVTDMSSIIDDIQKYISNEHIDDDEELILLPNHMTCSAHILNLIATIDTTNITEQKYRTISRSTFGKINAFWNILSRSSTASDKVFKICNCKFPVPVVTRWNSFFDAIQKLVLHQTNVTEAINELKLTKLKSTEWSFLQEYCQVVEPLATSLDKLQGEDSCFLGFVAPTILSLMNKLMNTSHLVYCQPLCSAISKGLEKRFKAVLDLNLPESKPYILASVSHPKFRLNWVPPIFIQTCKSLFLSECNLVGSINSSQLSQSTNSEDSDDFFECIMPSSQLSDTYGSCSLSANVQALTFLDIKKKETKNLHILNQYPIVKQVFLKYNTTLPSSAPVERLFSAGSQILTPRRNRLKDNTFEQLLCLRSTKE</sequence>
<dbReference type="GO" id="GO:0046983">
    <property type="term" value="F:protein dimerization activity"/>
    <property type="evidence" value="ECO:0007669"/>
    <property type="project" value="InterPro"/>
</dbReference>
<reference evidence="3 4" key="1">
    <citation type="submission" date="2019-08" db="EMBL/GenBank/DDBJ databases">
        <title>The genome of the soybean aphid Biotype 1, its phylome, world population structure and adaptation to the North American continent.</title>
        <authorList>
            <person name="Giordano R."/>
            <person name="Donthu R.K."/>
            <person name="Hernandez A.G."/>
            <person name="Wright C.L."/>
            <person name="Zimin A.V."/>
        </authorList>
    </citation>
    <scope>NUCLEOTIDE SEQUENCE [LARGE SCALE GENOMIC DNA]</scope>
    <source>
        <tissue evidence="3">Whole aphids</tissue>
    </source>
</reference>
<evidence type="ECO:0000313" key="4">
    <source>
        <dbReference type="Proteomes" id="UP000475862"/>
    </source>
</evidence>
<dbReference type="SUPFAM" id="SSF53098">
    <property type="entry name" value="Ribonuclease H-like"/>
    <property type="match status" value="1"/>
</dbReference>
<dbReference type="PANTHER" id="PTHR47501">
    <property type="entry name" value="TRANSPOSASE-RELATED"/>
    <property type="match status" value="1"/>
</dbReference>
<evidence type="ECO:0000256" key="1">
    <source>
        <dbReference type="SAM" id="MobiDB-lite"/>
    </source>
</evidence>
<organism evidence="3 4">
    <name type="scientific">Aphis glycines</name>
    <name type="common">Soybean aphid</name>
    <dbReference type="NCBI Taxonomy" id="307491"/>
    <lineage>
        <taxon>Eukaryota</taxon>
        <taxon>Metazoa</taxon>
        <taxon>Ecdysozoa</taxon>
        <taxon>Arthropoda</taxon>
        <taxon>Hexapoda</taxon>
        <taxon>Insecta</taxon>
        <taxon>Pterygota</taxon>
        <taxon>Neoptera</taxon>
        <taxon>Paraneoptera</taxon>
        <taxon>Hemiptera</taxon>
        <taxon>Sternorrhyncha</taxon>
        <taxon>Aphidomorpha</taxon>
        <taxon>Aphidoidea</taxon>
        <taxon>Aphididae</taxon>
        <taxon>Aphidini</taxon>
        <taxon>Aphis</taxon>
        <taxon>Aphis</taxon>
    </lineage>
</organism>
<feature type="compositionally biased region" description="Acidic residues" evidence="1">
    <location>
        <begin position="15"/>
        <end position="32"/>
    </location>
</feature>
<protein>
    <recommendedName>
        <fullName evidence="2">HAT C-terminal dimerisation domain-containing protein</fullName>
    </recommendedName>
</protein>
<keyword evidence="4" id="KW-1185">Reference proteome</keyword>